<evidence type="ECO:0000256" key="2">
    <source>
        <dbReference type="ARBA" id="ARBA00012618"/>
    </source>
</evidence>
<name>X1E9B7_9ZZZZ</name>
<organism evidence="4">
    <name type="scientific">marine sediment metagenome</name>
    <dbReference type="NCBI Taxonomy" id="412755"/>
    <lineage>
        <taxon>unclassified sequences</taxon>
        <taxon>metagenomes</taxon>
        <taxon>ecological metagenomes</taxon>
    </lineage>
</organism>
<dbReference type="InterPro" id="IPR040442">
    <property type="entry name" value="Pyrv_kinase-like_dom_sf"/>
</dbReference>
<evidence type="ECO:0000256" key="1">
    <source>
        <dbReference type="ARBA" id="ARBA00008676"/>
    </source>
</evidence>
<dbReference type="EMBL" id="BARU01004025">
    <property type="protein sequence ID" value="GAH29871.1"/>
    <property type="molecule type" value="Genomic_DNA"/>
</dbReference>
<dbReference type="PANTHER" id="PTHR20881">
    <property type="entry name" value="3-METHYL-2-OXOBUTANOATE HYDROXYMETHYLTRANSFERASE"/>
    <property type="match status" value="1"/>
</dbReference>
<dbReference type="AlphaFoldDB" id="X1E9B7"/>
<protein>
    <recommendedName>
        <fullName evidence="2">3-methyl-2-oxobutanoate hydroxymethyltransferase</fullName>
        <ecNumber evidence="2">2.1.2.11</ecNumber>
    </recommendedName>
</protein>
<evidence type="ECO:0000256" key="3">
    <source>
        <dbReference type="ARBA" id="ARBA00022679"/>
    </source>
</evidence>
<keyword evidence="3" id="KW-0808">Transferase</keyword>
<accession>X1E9B7</accession>
<dbReference type="Pfam" id="PF02548">
    <property type="entry name" value="Pantoate_transf"/>
    <property type="match status" value="1"/>
</dbReference>
<dbReference type="Gene3D" id="3.20.20.60">
    <property type="entry name" value="Phosphoenolpyruvate-binding domains"/>
    <property type="match status" value="1"/>
</dbReference>
<reference evidence="4" key="1">
    <citation type="journal article" date="2014" name="Front. Microbiol.">
        <title>High frequency of phylogenetically diverse reductive dehalogenase-homologous genes in deep subseafloor sedimentary metagenomes.</title>
        <authorList>
            <person name="Kawai M."/>
            <person name="Futagami T."/>
            <person name="Toyoda A."/>
            <person name="Takaki Y."/>
            <person name="Nishi S."/>
            <person name="Hori S."/>
            <person name="Arai W."/>
            <person name="Tsubouchi T."/>
            <person name="Morono Y."/>
            <person name="Uchiyama I."/>
            <person name="Ito T."/>
            <person name="Fujiyama A."/>
            <person name="Inagaki F."/>
            <person name="Takami H."/>
        </authorList>
    </citation>
    <scope>NUCLEOTIDE SEQUENCE</scope>
    <source>
        <strain evidence="4">Expedition CK06-06</strain>
    </source>
</reference>
<evidence type="ECO:0000313" key="4">
    <source>
        <dbReference type="EMBL" id="GAH29871.1"/>
    </source>
</evidence>
<dbReference type="PANTHER" id="PTHR20881:SF0">
    <property type="entry name" value="3-METHYL-2-OXOBUTANOATE HYDROXYMETHYLTRANSFERASE"/>
    <property type="match status" value="1"/>
</dbReference>
<dbReference type="GO" id="GO:0003864">
    <property type="term" value="F:3-methyl-2-oxobutanoate hydroxymethyltransferase activity"/>
    <property type="evidence" value="ECO:0007669"/>
    <property type="project" value="UniProtKB-EC"/>
</dbReference>
<dbReference type="GO" id="GO:0015940">
    <property type="term" value="P:pantothenate biosynthetic process"/>
    <property type="evidence" value="ECO:0007669"/>
    <property type="project" value="InterPro"/>
</dbReference>
<dbReference type="SUPFAM" id="SSF51621">
    <property type="entry name" value="Phosphoenolpyruvate/pyruvate domain"/>
    <property type="match status" value="1"/>
</dbReference>
<dbReference type="GO" id="GO:0000287">
    <property type="term" value="F:magnesium ion binding"/>
    <property type="evidence" value="ECO:0007669"/>
    <property type="project" value="TreeGrafter"/>
</dbReference>
<comment type="similarity">
    <text evidence="1">Belongs to the PanB family.</text>
</comment>
<gene>
    <name evidence="4" type="ORF">S03H2_08318</name>
</gene>
<proteinExistence type="inferred from homology"/>
<feature type="non-terminal residue" evidence="4">
    <location>
        <position position="1"/>
    </location>
</feature>
<dbReference type="InterPro" id="IPR015813">
    <property type="entry name" value="Pyrv/PenolPyrv_kinase-like_dom"/>
</dbReference>
<dbReference type="EC" id="2.1.2.11" evidence="2"/>
<comment type="caution">
    <text evidence="4">The sequence shown here is derived from an EMBL/GenBank/DDBJ whole genome shotgun (WGS) entry which is preliminary data.</text>
</comment>
<sequence>VSQAKQLLSDALAVEEAGAYALVLECVPSEVAQTITGKLSIPTIGIGAGPHCDGQILVLHDILGLYHKIPRHVKVYKDLNAVIRRAISEYKQDVRRGDFPGEDNYYRLDKATQKAWQKVKKEK</sequence>
<dbReference type="InterPro" id="IPR003700">
    <property type="entry name" value="Pantoate_hydroxy_MeTrfase"/>
</dbReference>